<sequence length="171" mass="18505">MKDKVIQFMLTVLVVLTIAPSPLLASRDKEKVMYLGVLNGQVQGNSVVKVTRTLPDPVLFRAEPPDTLPHSLIVRSAVGRPASGGTAWVTVKQVQPESGQEARITLKTLLMVDGQKVPLIFTPQGVDMVITLPTAEKNVELRTDSPAELEVPANYRGNVQLALQVEGEQAS</sequence>
<dbReference type="InterPro" id="IPR035191">
    <property type="entry name" value="FaeF"/>
</dbReference>
<name>A0A830ZY79_ERWAM</name>
<dbReference type="GeneID" id="97607493"/>
<proteinExistence type="predicted"/>
<reference evidence="1 2" key="2">
    <citation type="submission" date="2013-04" db="EMBL/GenBank/DDBJ databases">
        <title>Comparative genomics of 12 strains of Erwinia amylovora identifies a pan-genome with a large conserved core and provides insights into host specificity.</title>
        <authorList>
            <person name="Mann R.A."/>
            <person name="Smits T.H.M."/>
            <person name="Buehlmann A."/>
            <person name="Blom J."/>
            <person name="Goesmann A."/>
            <person name="Frey J.E."/>
            <person name="Plummer K.M."/>
            <person name="Beer S.V."/>
            <person name="Luck J."/>
            <person name="Duffy B."/>
            <person name="Rodoni B."/>
        </authorList>
    </citation>
    <scope>NUCLEOTIDE SEQUENCE [LARGE SCALE GENOMIC DNA]</scope>
    <source>
        <strain evidence="2">CFBP 1232</strain>
    </source>
</reference>
<dbReference type="Proteomes" id="UP000013111">
    <property type="component" value="Unassembled WGS sequence"/>
</dbReference>
<evidence type="ECO:0000313" key="2">
    <source>
        <dbReference type="Proteomes" id="UP000013111"/>
    </source>
</evidence>
<evidence type="ECO:0000313" key="1">
    <source>
        <dbReference type="EMBL" id="CCO92226.1"/>
    </source>
</evidence>
<comment type="caution">
    <text evidence="1">The sequence shown here is derived from an EMBL/GenBank/DDBJ whole genome shotgun (WGS) entry which is preliminary data.</text>
</comment>
<dbReference type="RefSeq" id="WP_004154996.1">
    <property type="nucleotide sequence ID" value="NZ_BAYW01000025.1"/>
</dbReference>
<dbReference type="EMBL" id="CAPB01000004">
    <property type="protein sequence ID" value="CCO92226.1"/>
    <property type="molecule type" value="Genomic_DNA"/>
</dbReference>
<reference evidence="1 2" key="1">
    <citation type="submission" date="2012-11" db="EMBL/GenBank/DDBJ databases">
        <authorList>
            <person name="Linke B."/>
        </authorList>
    </citation>
    <scope>NUCLEOTIDE SEQUENCE [LARGE SCALE GENOMIC DNA]</scope>
    <source>
        <strain evidence="2">CFBP 1232</strain>
    </source>
</reference>
<gene>
    <name evidence="1" type="ORF">BN437_0258</name>
</gene>
<dbReference type="AlphaFoldDB" id="A0A830ZY79"/>
<protein>
    <submittedName>
        <fullName evidence="1">Minor fimbrial subunit faeF</fullName>
    </submittedName>
</protein>
<organism evidence="1 2">
    <name type="scientific">Erwinia amylovora NBRC 12687 = CFBP 1232</name>
    <dbReference type="NCBI Taxonomy" id="1219359"/>
    <lineage>
        <taxon>Bacteria</taxon>
        <taxon>Pseudomonadati</taxon>
        <taxon>Pseudomonadota</taxon>
        <taxon>Gammaproteobacteria</taxon>
        <taxon>Enterobacterales</taxon>
        <taxon>Erwiniaceae</taxon>
        <taxon>Erwinia</taxon>
    </lineage>
</organism>
<accession>A0A830ZY79</accession>
<dbReference type="Pfam" id="PF17547">
    <property type="entry name" value="DUF5462"/>
    <property type="match status" value="1"/>
</dbReference>